<protein>
    <submittedName>
        <fullName evidence="1">Tellurium resistance protein TerA</fullName>
    </submittedName>
</protein>
<evidence type="ECO:0000313" key="2">
    <source>
        <dbReference type="Proteomes" id="UP000189739"/>
    </source>
</evidence>
<dbReference type="RefSeq" id="WP_078351152.1">
    <property type="nucleotide sequence ID" value="NZ_MBTF01000038.1"/>
</dbReference>
<dbReference type="CDD" id="cd06974">
    <property type="entry name" value="TerD_like"/>
    <property type="match status" value="1"/>
</dbReference>
<dbReference type="Proteomes" id="UP000189739">
    <property type="component" value="Unassembled WGS sequence"/>
</dbReference>
<dbReference type="EMBL" id="MBTF01000038">
    <property type="protein sequence ID" value="OOQ56738.1"/>
    <property type="molecule type" value="Genomic_DNA"/>
</dbReference>
<dbReference type="STRING" id="1792845.BC343_17250"/>
<proteinExistence type="predicted"/>
<evidence type="ECO:0000313" key="1">
    <source>
        <dbReference type="EMBL" id="OOQ56738.1"/>
    </source>
</evidence>
<comment type="caution">
    <text evidence="1">The sequence shown here is derived from an EMBL/GenBank/DDBJ whole genome shotgun (WGS) entry which is preliminary data.</text>
</comment>
<reference evidence="1 2" key="1">
    <citation type="submission" date="2016-07" db="EMBL/GenBank/DDBJ databases">
        <title>Genomic analysis of zinc-resistant bacterium Mucilaginibacter pedocola TBZ30.</title>
        <authorList>
            <person name="Huang J."/>
            <person name="Tang J."/>
        </authorList>
    </citation>
    <scope>NUCLEOTIDE SEQUENCE [LARGE SCALE GENOMIC DNA]</scope>
    <source>
        <strain evidence="1 2">TBZ30</strain>
    </source>
</reference>
<dbReference type="AlphaFoldDB" id="A0A1S9P7W4"/>
<keyword evidence="2" id="KW-1185">Reference proteome</keyword>
<gene>
    <name evidence="1" type="ORF">BC343_17250</name>
</gene>
<accession>A0A1S9P7W4</accession>
<name>A0A1S9P7W4_9SPHI</name>
<organism evidence="1 2">
    <name type="scientific">Mucilaginibacter pedocola</name>
    <dbReference type="NCBI Taxonomy" id="1792845"/>
    <lineage>
        <taxon>Bacteria</taxon>
        <taxon>Pseudomonadati</taxon>
        <taxon>Bacteroidota</taxon>
        <taxon>Sphingobacteriia</taxon>
        <taxon>Sphingobacteriales</taxon>
        <taxon>Sphingobacteriaceae</taxon>
        <taxon>Mucilaginibacter</taxon>
    </lineage>
</organism>
<dbReference type="OrthoDB" id="4123258at2"/>
<sequence length="197" mass="21656">MAINLSKGGDKHAIDLTKPGQQLNIHANLNWSEEKKTGFFSFLNKAGADLDLGCMFELTTGQKGVIQPLGNSFGSKTALPFIFLDKDDRSGAAADGENMHVLKPELIKRIMFFGLIYAGAKDFNSVNGRMFFKISNGEEVTLQLDNAGAGKPFCAAALIENKDGQLSIQKEARYFNGHQDADEYYKFGFKWTVGSKD</sequence>
<dbReference type="InterPro" id="IPR003325">
    <property type="entry name" value="TerD"/>
</dbReference>